<sequence>MTHIFDGKAFAKDKEELIRDQVNRLIKKGIR</sequence>
<dbReference type="AlphaFoldDB" id="A0A0G0PVV5"/>
<comment type="caution">
    <text evidence="1">The sequence shown here is derived from an EMBL/GenBank/DDBJ whole genome shotgun (WGS) entry which is preliminary data.</text>
</comment>
<dbReference type="EMBL" id="LBVW01000011">
    <property type="protein sequence ID" value="KKQ93456.1"/>
    <property type="molecule type" value="Genomic_DNA"/>
</dbReference>
<feature type="non-terminal residue" evidence="1">
    <location>
        <position position="31"/>
    </location>
</feature>
<reference evidence="1 2" key="1">
    <citation type="journal article" date="2015" name="Nature">
        <title>rRNA introns, odd ribosomes, and small enigmatic genomes across a large radiation of phyla.</title>
        <authorList>
            <person name="Brown C.T."/>
            <person name="Hug L.A."/>
            <person name="Thomas B.C."/>
            <person name="Sharon I."/>
            <person name="Castelle C.J."/>
            <person name="Singh A."/>
            <person name="Wilkins M.J."/>
            <person name="Williams K.H."/>
            <person name="Banfield J.F."/>
        </authorList>
    </citation>
    <scope>NUCLEOTIDE SEQUENCE [LARGE SCALE GENOMIC DNA]</scope>
</reference>
<evidence type="ECO:0000313" key="1">
    <source>
        <dbReference type="EMBL" id="KKQ93456.1"/>
    </source>
</evidence>
<protein>
    <submittedName>
        <fullName evidence="1">Uncharacterized protein</fullName>
    </submittedName>
</protein>
<accession>A0A0G0PVV5</accession>
<proteinExistence type="predicted"/>
<organism evidence="1 2">
    <name type="scientific">Candidatus Woesebacteria bacterium GW2011_GWB1_39_10b</name>
    <dbReference type="NCBI Taxonomy" id="1618573"/>
    <lineage>
        <taxon>Bacteria</taxon>
        <taxon>Candidatus Woeseibacteriota</taxon>
    </lineage>
</organism>
<name>A0A0G0PVV5_9BACT</name>
<dbReference type="Proteomes" id="UP000034932">
    <property type="component" value="Unassembled WGS sequence"/>
</dbReference>
<gene>
    <name evidence="1" type="ORF">UT19_C0011G0001</name>
</gene>
<evidence type="ECO:0000313" key="2">
    <source>
        <dbReference type="Proteomes" id="UP000034932"/>
    </source>
</evidence>